<sequence>MDYEQRHPAFEDTEEIWEDVAEPYTSPERISPSATGSLRSSDSSRQRRRTGTKTVFVADTPHRVRASKPAKQKQKKGPTIDRERVSDALSAGAQHSLNYTVDVVGRAIRYLRKPLSFLLFLWMFGFLLSHISRSLRAAFSPLCILPVISRTALCTPVNTATPPPLKWADFPELMKVQSSTFERLLDESTSGSGLSLEVRKAGIVTTDLTVLVRGSRLKSNDILGDLLAKFSKDAKRVARGLTKLHSKVGGAVDEVMAVNAYAMRTIQEAQSNAPSPYSLKALIPFGRGPPTQEIVIGAFTDAMDTMSRAIERLILEAEVSIARLDELEEDLKAIHEVVFREDASTTYEKNELLAQLWTRLGGNKRALRAYDDRLELLQDLGHYREGARGHVLQAMQTLYSMSDDMEDLRERVAGPELGDGRIPLDVHIVSIQKGLERLKEGQVRARKREGEAVKRILGADAE</sequence>
<gene>
    <name evidence="1" type="ORF">BV22DRAFT_1031279</name>
</gene>
<evidence type="ECO:0000313" key="1">
    <source>
        <dbReference type="EMBL" id="KAH7927943.1"/>
    </source>
</evidence>
<accession>A0ACB8BSR5</accession>
<evidence type="ECO:0000313" key="2">
    <source>
        <dbReference type="Proteomes" id="UP000790709"/>
    </source>
</evidence>
<protein>
    <submittedName>
        <fullName evidence="1">Uncharacterized protein</fullName>
    </submittedName>
</protein>
<dbReference type="EMBL" id="MU266359">
    <property type="protein sequence ID" value="KAH7927943.1"/>
    <property type="molecule type" value="Genomic_DNA"/>
</dbReference>
<reference evidence="1" key="1">
    <citation type="journal article" date="2021" name="New Phytol.">
        <title>Evolutionary innovations through gain and loss of genes in the ectomycorrhizal Boletales.</title>
        <authorList>
            <person name="Wu G."/>
            <person name="Miyauchi S."/>
            <person name="Morin E."/>
            <person name="Kuo A."/>
            <person name="Drula E."/>
            <person name="Varga T."/>
            <person name="Kohler A."/>
            <person name="Feng B."/>
            <person name="Cao Y."/>
            <person name="Lipzen A."/>
            <person name="Daum C."/>
            <person name="Hundley H."/>
            <person name="Pangilinan J."/>
            <person name="Johnson J."/>
            <person name="Barry K."/>
            <person name="LaButti K."/>
            <person name="Ng V."/>
            <person name="Ahrendt S."/>
            <person name="Min B."/>
            <person name="Choi I.G."/>
            <person name="Park H."/>
            <person name="Plett J.M."/>
            <person name="Magnuson J."/>
            <person name="Spatafora J.W."/>
            <person name="Nagy L.G."/>
            <person name="Henrissat B."/>
            <person name="Grigoriev I.V."/>
            <person name="Yang Z.L."/>
            <person name="Xu J."/>
            <person name="Martin F.M."/>
        </authorList>
    </citation>
    <scope>NUCLEOTIDE SEQUENCE</scope>
    <source>
        <strain evidence="1">KUC20120723A-06</strain>
    </source>
</reference>
<comment type="caution">
    <text evidence="1">The sequence shown here is derived from an EMBL/GenBank/DDBJ whole genome shotgun (WGS) entry which is preliminary data.</text>
</comment>
<proteinExistence type="predicted"/>
<keyword evidence="2" id="KW-1185">Reference proteome</keyword>
<dbReference type="Proteomes" id="UP000790709">
    <property type="component" value="Unassembled WGS sequence"/>
</dbReference>
<name>A0ACB8BSR5_9AGAM</name>
<organism evidence="1 2">
    <name type="scientific">Leucogyrophana mollusca</name>
    <dbReference type="NCBI Taxonomy" id="85980"/>
    <lineage>
        <taxon>Eukaryota</taxon>
        <taxon>Fungi</taxon>
        <taxon>Dikarya</taxon>
        <taxon>Basidiomycota</taxon>
        <taxon>Agaricomycotina</taxon>
        <taxon>Agaricomycetes</taxon>
        <taxon>Agaricomycetidae</taxon>
        <taxon>Boletales</taxon>
        <taxon>Boletales incertae sedis</taxon>
        <taxon>Leucogyrophana</taxon>
    </lineage>
</organism>